<evidence type="ECO:0000256" key="5">
    <source>
        <dbReference type="ARBA" id="ARBA00023239"/>
    </source>
</evidence>
<dbReference type="GO" id="GO:0016102">
    <property type="term" value="P:diterpenoid biosynthetic process"/>
    <property type="evidence" value="ECO:0007669"/>
    <property type="project" value="InterPro"/>
</dbReference>
<name>A0A0Q3HP76_BRADI</name>
<dbReference type="GO" id="GO:0010333">
    <property type="term" value="F:terpene synthase activity"/>
    <property type="evidence" value="ECO:0000318"/>
    <property type="project" value="GO_Central"/>
</dbReference>
<evidence type="ECO:0000259" key="6">
    <source>
        <dbReference type="Pfam" id="PF01397"/>
    </source>
</evidence>
<dbReference type="EnsemblPlants" id="KQJ95234">
    <property type="protein sequence ID" value="KQJ95234"/>
    <property type="gene ID" value="BRADI_3g15956v3"/>
</dbReference>
<dbReference type="SFLD" id="SFLDG01019">
    <property type="entry name" value="Terpene_Cyclase_Like_1_C_Termi"/>
    <property type="match status" value="1"/>
</dbReference>
<dbReference type="InterPro" id="IPR044814">
    <property type="entry name" value="Terpene_cyclase_plant_C1"/>
</dbReference>
<dbReference type="Gene3D" id="1.10.600.10">
    <property type="entry name" value="Farnesyl Diphosphate Synthase"/>
    <property type="match status" value="1"/>
</dbReference>
<evidence type="ECO:0000313" key="11">
    <source>
        <dbReference type="Proteomes" id="UP000008810"/>
    </source>
</evidence>
<evidence type="ECO:0000256" key="4">
    <source>
        <dbReference type="ARBA" id="ARBA00022842"/>
    </source>
</evidence>
<dbReference type="Pfam" id="PF03936">
    <property type="entry name" value="Terpene_synth_C"/>
    <property type="match status" value="1"/>
</dbReference>
<dbReference type="ExpressionAtlas" id="A0A0Q3HP76">
    <property type="expression patterns" value="differential"/>
</dbReference>
<dbReference type="GeneID" id="100842044"/>
<reference evidence="10" key="3">
    <citation type="submission" date="2018-08" db="UniProtKB">
        <authorList>
            <consortium name="EnsemblPlants"/>
        </authorList>
    </citation>
    <scope>IDENTIFICATION</scope>
    <source>
        <strain evidence="10">cv. Bd21</strain>
    </source>
</reference>
<dbReference type="InterPro" id="IPR034741">
    <property type="entry name" value="Terpene_cyclase-like_1_C"/>
</dbReference>
<evidence type="ECO:0000259" key="7">
    <source>
        <dbReference type="Pfam" id="PF03936"/>
    </source>
</evidence>
<dbReference type="GO" id="GO:0046246">
    <property type="term" value="P:terpene biosynthetic process"/>
    <property type="evidence" value="ECO:0000318"/>
    <property type="project" value="GO_Central"/>
</dbReference>
<proteinExistence type="evidence at transcript level"/>
<dbReference type="SMR" id="A0A0Q3HP76"/>
<comment type="cofactor">
    <cofactor evidence="1">
        <name>Mn(2+)</name>
        <dbReference type="ChEBI" id="CHEBI:29035"/>
    </cofactor>
</comment>
<dbReference type="KEGG" id="bdi:100842044"/>
<dbReference type="SFLD" id="SFLDS00005">
    <property type="entry name" value="Isoprenoid_Synthase_Type_I"/>
    <property type="match status" value="1"/>
</dbReference>
<evidence type="ECO:0000256" key="1">
    <source>
        <dbReference type="ARBA" id="ARBA00001936"/>
    </source>
</evidence>
<dbReference type="EMBL" id="MT294269">
    <property type="protein sequence ID" value="QLR06788.1"/>
    <property type="molecule type" value="mRNA"/>
</dbReference>
<dbReference type="PANTHER" id="PTHR31225:SF93">
    <property type="entry name" value="ALPHA-HUMULENE_(-)-(E)-BETA-CARYOPHYLLENE SYNTHASE"/>
    <property type="match status" value="1"/>
</dbReference>
<dbReference type="GO" id="GO:0000287">
    <property type="term" value="F:magnesium ion binding"/>
    <property type="evidence" value="ECO:0007669"/>
    <property type="project" value="InterPro"/>
</dbReference>
<keyword evidence="4" id="KW-0460">Magnesium</keyword>
<evidence type="ECO:0000313" key="8">
    <source>
        <dbReference type="EMBL" id="KQJ95234.1"/>
    </source>
</evidence>
<dbReference type="EMBL" id="CM000882">
    <property type="protein sequence ID" value="KQJ95234.1"/>
    <property type="molecule type" value="Genomic_DNA"/>
</dbReference>
<gene>
    <name evidence="10" type="primary">LOC100842044</name>
    <name evidence="8" type="ORF">BRADI_3g15956v3</name>
</gene>
<evidence type="ECO:0000313" key="9">
    <source>
        <dbReference type="EMBL" id="QLR06788.1"/>
    </source>
</evidence>
<evidence type="ECO:0000256" key="2">
    <source>
        <dbReference type="ARBA" id="ARBA00001946"/>
    </source>
</evidence>
<comment type="cofactor">
    <cofactor evidence="2">
        <name>Mg(2+)</name>
        <dbReference type="ChEBI" id="CHEBI:18420"/>
    </cofactor>
</comment>
<keyword evidence="5" id="KW-0456">Lyase</keyword>
<dbReference type="InterPro" id="IPR008930">
    <property type="entry name" value="Terpenoid_cyclase/PrenylTrfase"/>
</dbReference>
<dbReference type="InterPro" id="IPR008949">
    <property type="entry name" value="Isoprenoid_synthase_dom_sf"/>
</dbReference>
<dbReference type="STRING" id="15368.A0A0Q3HP76"/>
<dbReference type="AlphaFoldDB" id="A0A0Q3HP76"/>
<evidence type="ECO:0000256" key="3">
    <source>
        <dbReference type="ARBA" id="ARBA00022723"/>
    </source>
</evidence>
<dbReference type="InterPro" id="IPR001906">
    <property type="entry name" value="Terpene_synth_N"/>
</dbReference>
<dbReference type="InterPro" id="IPR050148">
    <property type="entry name" value="Terpene_synthase-like"/>
</dbReference>
<dbReference type="SUPFAM" id="SSF48239">
    <property type="entry name" value="Terpenoid cyclases/Protein prenyltransferases"/>
    <property type="match status" value="1"/>
</dbReference>
<dbReference type="InterPro" id="IPR036965">
    <property type="entry name" value="Terpene_synth_N_sf"/>
</dbReference>
<dbReference type="CDD" id="cd00684">
    <property type="entry name" value="Terpene_cyclase_plant_C1"/>
    <property type="match status" value="1"/>
</dbReference>
<dbReference type="Proteomes" id="UP000008810">
    <property type="component" value="Chromosome 3"/>
</dbReference>
<keyword evidence="11" id="KW-1185">Reference proteome</keyword>
<dbReference type="Gramene" id="KQJ95234">
    <property type="protein sequence ID" value="KQJ95234"/>
    <property type="gene ID" value="BRADI_3g15956v3"/>
</dbReference>
<protein>
    <submittedName>
        <fullName evidence="9">Bradi3g15956</fullName>
    </submittedName>
</protein>
<feature type="domain" description="Terpene synthase N-terminal" evidence="6">
    <location>
        <begin position="28"/>
        <end position="194"/>
    </location>
</feature>
<accession>A0A0Q3HP76</accession>
<dbReference type="RefSeq" id="XP_003571440.1">
    <property type="nucleotide sequence ID" value="XM_003571392.4"/>
</dbReference>
<reference evidence="9" key="4">
    <citation type="journal article" date="2020" name="Plant Mol. Biol.">
        <title>The reconstruction and biochemical characterization of ancestral genes furnish insights into the evolution of terpene synthase function in the Poaceae.</title>
        <authorList>
            <person name="Luck K."/>
            <person name="Chen X."/>
            <person name="Norris A.M."/>
            <person name="Chen F."/>
            <person name="Gershenzon J."/>
            <person name="Kollner T.G."/>
        </authorList>
    </citation>
    <scope>NUCLEOTIDE SEQUENCE</scope>
</reference>
<dbReference type="SUPFAM" id="SSF48576">
    <property type="entry name" value="Terpenoid synthases"/>
    <property type="match status" value="1"/>
</dbReference>
<dbReference type="Gene3D" id="1.50.10.130">
    <property type="entry name" value="Terpene synthase, N-terminal domain"/>
    <property type="match status" value="1"/>
</dbReference>
<keyword evidence="3" id="KW-0479">Metal-binding</keyword>
<organism evidence="8">
    <name type="scientific">Brachypodium distachyon</name>
    <name type="common">Purple false brome</name>
    <name type="synonym">Trachynia distachya</name>
    <dbReference type="NCBI Taxonomy" id="15368"/>
    <lineage>
        <taxon>Eukaryota</taxon>
        <taxon>Viridiplantae</taxon>
        <taxon>Streptophyta</taxon>
        <taxon>Embryophyta</taxon>
        <taxon>Tracheophyta</taxon>
        <taxon>Spermatophyta</taxon>
        <taxon>Magnoliopsida</taxon>
        <taxon>Liliopsida</taxon>
        <taxon>Poales</taxon>
        <taxon>Poaceae</taxon>
        <taxon>BOP clade</taxon>
        <taxon>Pooideae</taxon>
        <taxon>Stipodae</taxon>
        <taxon>Brachypodieae</taxon>
        <taxon>Brachypodium</taxon>
    </lineage>
</organism>
<sequence length="553" mass="63999">MAAATANGVCAGVQHQQEIKSTFHPCLWGEFFNTFQPPLQAQQPQMLERAEVLKEQVRTMLNDSKEIPKTLDLIMSIERLGLDYHYEKEISQQLDVVFNSDHDDGNLHVVSLRFYLLRKHRYTVSPDVFRKFQDKEGNFIDSDTASLLSLYNAAHLRIHNEEILDEAISFTRKRLQGALEQLESPFAEEVSAALVTPVFKRVGIIEARSYITYYGKEATRNETLLELAKVNFNLQQLNFCKELKEVTLWWKELYGRSNLSFVRDRIVETYFWMNGATYKPQYSYARMLATKITGFITIIDDIFDTYGTTEESMQLKAAIGRWDESATDLLPEYMKDFYLYLLELYNSVEEHLGPEKSYRVFYLKEAMKQLVHMYSEEIKWRDNGNYVPTMSEHLKVSLISIGNVMVACAFFVGMDEIPTVDTYKWVLNDTTLMNSFGIFIRLTNDLVSTKREQTADHIASTVQCYMKDHGTTKEVACEKLKELAEYSWKDTLQLALAPTDLPVAVPQMVLDLAKASENIYRYNDAFTTSETVRDTIRIIFTEPIEQMYEATNL</sequence>
<reference evidence="8" key="2">
    <citation type="submission" date="2017-06" db="EMBL/GenBank/DDBJ databases">
        <title>WGS assembly of Brachypodium distachyon.</title>
        <authorList>
            <consortium name="The International Brachypodium Initiative"/>
            <person name="Lucas S."/>
            <person name="Harmon-Smith M."/>
            <person name="Lail K."/>
            <person name="Tice H."/>
            <person name="Grimwood J."/>
            <person name="Bruce D."/>
            <person name="Barry K."/>
            <person name="Shu S."/>
            <person name="Lindquist E."/>
            <person name="Wang M."/>
            <person name="Pitluck S."/>
            <person name="Vogel J.P."/>
            <person name="Garvin D.F."/>
            <person name="Mockler T.C."/>
            <person name="Schmutz J."/>
            <person name="Rokhsar D."/>
            <person name="Bevan M.W."/>
        </authorList>
    </citation>
    <scope>NUCLEOTIDE SEQUENCE</scope>
    <source>
        <strain evidence="8">Bd21</strain>
    </source>
</reference>
<evidence type="ECO:0000313" key="10">
    <source>
        <dbReference type="EnsemblPlants" id="KQJ95234"/>
    </source>
</evidence>
<dbReference type="OrthoDB" id="1877784at2759"/>
<dbReference type="InterPro" id="IPR005630">
    <property type="entry name" value="Terpene_synthase_metal-bd"/>
</dbReference>
<dbReference type="PANTHER" id="PTHR31225">
    <property type="entry name" value="OS04G0344100 PROTEIN-RELATED"/>
    <property type="match status" value="1"/>
</dbReference>
<reference evidence="8 10" key="1">
    <citation type="journal article" date="2010" name="Nature">
        <title>Genome sequencing and analysis of the model grass Brachypodium distachyon.</title>
        <authorList>
            <consortium name="International Brachypodium Initiative"/>
        </authorList>
    </citation>
    <scope>NUCLEOTIDE SEQUENCE [LARGE SCALE GENOMIC DNA]</scope>
    <source>
        <strain evidence="8">Bd21</strain>
        <strain evidence="10">cv. Bd21</strain>
    </source>
</reference>
<feature type="domain" description="Terpene synthase metal-binding" evidence="7">
    <location>
        <begin position="251"/>
        <end position="490"/>
    </location>
</feature>
<dbReference type="FunFam" id="1.10.600.10:FF:000007">
    <property type="entry name" value="Isoprene synthase, chloroplastic"/>
    <property type="match status" value="1"/>
</dbReference>
<dbReference type="Pfam" id="PF01397">
    <property type="entry name" value="Terpene_synth"/>
    <property type="match status" value="1"/>
</dbReference>